<feature type="transmembrane region" description="Helical" evidence="1">
    <location>
        <begin position="47"/>
        <end position="65"/>
    </location>
</feature>
<evidence type="ECO:0000256" key="1">
    <source>
        <dbReference type="SAM" id="Phobius"/>
    </source>
</evidence>
<protein>
    <submittedName>
        <fullName evidence="2">Uncharacterized protein</fullName>
    </submittedName>
</protein>
<keyword evidence="1" id="KW-0472">Membrane</keyword>
<reference evidence="2" key="1">
    <citation type="journal article" date="2020" name="Nature">
        <title>Giant virus diversity and host interactions through global metagenomics.</title>
        <authorList>
            <person name="Schulz F."/>
            <person name="Roux S."/>
            <person name="Paez-Espino D."/>
            <person name="Jungbluth S."/>
            <person name="Walsh D.A."/>
            <person name="Denef V.J."/>
            <person name="McMahon K.D."/>
            <person name="Konstantinidis K.T."/>
            <person name="Eloe-Fadrosh E.A."/>
            <person name="Kyrpides N.C."/>
            <person name="Woyke T."/>
        </authorList>
    </citation>
    <scope>NUCLEOTIDE SEQUENCE</scope>
    <source>
        <strain evidence="2">GVMAG-M-3300021473-15</strain>
    </source>
</reference>
<accession>A0A6C0CPP9</accession>
<name>A0A6C0CPP9_9ZZZZ</name>
<proteinExistence type="predicted"/>
<keyword evidence="1" id="KW-1133">Transmembrane helix</keyword>
<sequence>MLVGTLIQIFLLVLFYYSFAIMFVVFIDSFENLFTTVDNLKQNSFILLLEIVSRIMVNAFVMQYIPTMINFINYTLLDNFFSTELVFKYSLYFTLANMLYDVNLNNKINVLKTKVESLVYNKKTANGNKQKKINFDFNVRVN</sequence>
<organism evidence="2">
    <name type="scientific">viral metagenome</name>
    <dbReference type="NCBI Taxonomy" id="1070528"/>
    <lineage>
        <taxon>unclassified sequences</taxon>
        <taxon>metagenomes</taxon>
        <taxon>organismal metagenomes</taxon>
    </lineage>
</organism>
<dbReference type="EMBL" id="MN739475">
    <property type="protein sequence ID" value="QHT06816.1"/>
    <property type="molecule type" value="Genomic_DNA"/>
</dbReference>
<dbReference type="AlphaFoldDB" id="A0A6C0CPP9"/>
<keyword evidence="1" id="KW-0812">Transmembrane</keyword>
<evidence type="ECO:0000313" key="2">
    <source>
        <dbReference type="EMBL" id="QHT06816.1"/>
    </source>
</evidence>
<feature type="transmembrane region" description="Helical" evidence="1">
    <location>
        <begin position="6"/>
        <end position="27"/>
    </location>
</feature>